<comment type="subcellular location">
    <subcellularLocation>
        <location evidence="1">Cell membrane</location>
        <topology evidence="1">Multi-pass membrane protein</topology>
    </subcellularLocation>
</comment>
<dbReference type="AlphaFoldDB" id="A0AAX1SJ31"/>
<accession>A0AAX1SJ31</accession>
<comment type="caution">
    <text evidence="15">The sequence shown here is derived from an EMBL/GenBank/DDBJ whole genome shotgun (WGS) entry which is preliminary data.</text>
</comment>
<dbReference type="PROSITE" id="PS51103">
    <property type="entry name" value="PTS_EIIC_TYPE_1"/>
    <property type="match status" value="1"/>
</dbReference>
<keyword evidence="4" id="KW-0762">Sugar transport</keyword>
<evidence type="ECO:0000313" key="15">
    <source>
        <dbReference type="EMBL" id="MCG4744715.1"/>
    </source>
</evidence>
<evidence type="ECO:0000256" key="11">
    <source>
        <dbReference type="PROSITE-ProRule" id="PRU00421"/>
    </source>
</evidence>
<dbReference type="EMBL" id="JAKNGE010000004">
    <property type="protein sequence ID" value="MCG4744715.1"/>
    <property type="molecule type" value="Genomic_DNA"/>
</dbReference>
<protein>
    <submittedName>
        <fullName evidence="15">PTS transporter subunit EIIC</fullName>
    </submittedName>
</protein>
<dbReference type="InterPro" id="IPR036878">
    <property type="entry name" value="Glu_permease_IIB"/>
</dbReference>
<feature type="domain" description="PTS EIIB type-1" evidence="13">
    <location>
        <begin position="457"/>
        <end position="536"/>
    </location>
</feature>
<feature type="transmembrane region" description="Helical" evidence="12">
    <location>
        <begin position="65"/>
        <end position="83"/>
    </location>
</feature>
<dbReference type="InterPro" id="IPR013013">
    <property type="entry name" value="PTS_EIIC_1"/>
</dbReference>
<feature type="transmembrane region" description="Helical" evidence="12">
    <location>
        <begin position="12"/>
        <end position="45"/>
    </location>
</feature>
<evidence type="ECO:0000256" key="10">
    <source>
        <dbReference type="ARBA" id="ARBA00023136"/>
    </source>
</evidence>
<name>A0AAX1SJ31_9FIRM</name>
<feature type="transmembrane region" description="Helical" evidence="12">
    <location>
        <begin position="388"/>
        <end position="410"/>
    </location>
</feature>
<dbReference type="PROSITE" id="PS51257">
    <property type="entry name" value="PROKAR_LIPOPROTEIN"/>
    <property type="match status" value="1"/>
</dbReference>
<evidence type="ECO:0000313" key="18">
    <source>
        <dbReference type="Proteomes" id="UP001299608"/>
    </source>
</evidence>
<evidence type="ECO:0000256" key="6">
    <source>
        <dbReference type="ARBA" id="ARBA00022683"/>
    </source>
</evidence>
<feature type="transmembrane region" description="Helical" evidence="12">
    <location>
        <begin position="316"/>
        <end position="348"/>
    </location>
</feature>
<keyword evidence="7 12" id="KW-0812">Transmembrane</keyword>
<dbReference type="GO" id="GO:0009401">
    <property type="term" value="P:phosphoenolpyruvate-dependent sugar phosphotransferase system"/>
    <property type="evidence" value="ECO:0007669"/>
    <property type="project" value="UniProtKB-KW"/>
</dbReference>
<dbReference type="SUPFAM" id="SSF55604">
    <property type="entry name" value="Glucose permease domain IIB"/>
    <property type="match status" value="1"/>
</dbReference>
<evidence type="ECO:0000256" key="1">
    <source>
        <dbReference type="ARBA" id="ARBA00004651"/>
    </source>
</evidence>
<keyword evidence="5" id="KW-0808">Transferase</keyword>
<evidence type="ECO:0000256" key="7">
    <source>
        <dbReference type="ARBA" id="ARBA00022692"/>
    </source>
</evidence>
<keyword evidence="8" id="KW-0418">Kinase</keyword>
<reference evidence="16" key="2">
    <citation type="submission" date="2020-02" db="EMBL/GenBank/DDBJ databases">
        <authorList>
            <person name="Littmann E."/>
            <person name="Sorbara M."/>
        </authorList>
    </citation>
    <scope>NUCLEOTIDE SEQUENCE</scope>
    <source>
        <strain evidence="16">MSK.1.17</strain>
    </source>
</reference>
<dbReference type="CDD" id="cd00212">
    <property type="entry name" value="PTS_IIB_glc"/>
    <property type="match status" value="1"/>
</dbReference>
<keyword evidence="3" id="KW-1003">Cell membrane</keyword>
<evidence type="ECO:0000256" key="8">
    <source>
        <dbReference type="ARBA" id="ARBA00022777"/>
    </source>
</evidence>
<evidence type="ECO:0000313" key="17">
    <source>
        <dbReference type="Proteomes" id="UP000669239"/>
    </source>
</evidence>
<feature type="transmembrane region" description="Helical" evidence="12">
    <location>
        <begin position="133"/>
        <end position="151"/>
    </location>
</feature>
<keyword evidence="17" id="KW-1185">Reference proteome</keyword>
<dbReference type="PANTHER" id="PTHR30009:SF24">
    <property type="entry name" value="PTS SYSTEM, IIBC COMPONENT"/>
    <property type="match status" value="1"/>
</dbReference>
<gene>
    <name evidence="16" type="ORF">G5B36_12415</name>
    <name evidence="15" type="ORF">L0N08_04750</name>
</gene>
<feature type="transmembrane region" description="Helical" evidence="12">
    <location>
        <begin position="282"/>
        <end position="304"/>
    </location>
</feature>
<feature type="transmembrane region" description="Helical" evidence="12">
    <location>
        <begin position="201"/>
        <end position="220"/>
    </location>
</feature>
<reference evidence="16 17" key="1">
    <citation type="journal article" date="2020" name="Cell Host Microbe">
        <title>Functional and Genomic Variation between Human-Derived Isolates of Lachnospiraceae Reveals Inter- and Intra-Species Diversity.</title>
        <authorList>
            <person name="Sorbara M.T."/>
            <person name="Littmann E.R."/>
            <person name="Fontana E."/>
            <person name="Moody T.U."/>
            <person name="Kohout C.E."/>
            <person name="Gjonbalaj M."/>
            <person name="Eaton V."/>
            <person name="Seok R."/>
            <person name="Leiner I.M."/>
            <person name="Pamer E.G."/>
        </authorList>
    </citation>
    <scope>NUCLEOTIDE SEQUENCE [LARGE SCALE GENOMIC DNA]</scope>
    <source>
        <strain evidence="16 17">MSK.1.17</strain>
    </source>
</reference>
<dbReference type="Pfam" id="PF00367">
    <property type="entry name" value="PTS_EIIB"/>
    <property type="match status" value="1"/>
</dbReference>
<proteinExistence type="predicted"/>
<dbReference type="InterPro" id="IPR003352">
    <property type="entry name" value="PTS_EIIC"/>
</dbReference>
<dbReference type="InterPro" id="IPR050429">
    <property type="entry name" value="PTS_Glucose_EIICBA"/>
</dbReference>
<dbReference type="InterPro" id="IPR018113">
    <property type="entry name" value="PTrfase_EIIB_Cys"/>
</dbReference>
<evidence type="ECO:0000256" key="4">
    <source>
        <dbReference type="ARBA" id="ARBA00022597"/>
    </source>
</evidence>
<organism evidence="15 18">
    <name type="scientific">Enterocloster aldenensis</name>
    <dbReference type="NCBI Taxonomy" id="358742"/>
    <lineage>
        <taxon>Bacteria</taxon>
        <taxon>Bacillati</taxon>
        <taxon>Bacillota</taxon>
        <taxon>Clostridia</taxon>
        <taxon>Lachnospirales</taxon>
        <taxon>Lachnospiraceae</taxon>
        <taxon>Enterocloster</taxon>
    </lineage>
</organism>
<dbReference type="GeneID" id="97206295"/>
<evidence type="ECO:0000259" key="14">
    <source>
        <dbReference type="PROSITE" id="PS51103"/>
    </source>
</evidence>
<keyword evidence="10 12" id="KW-0472">Membrane</keyword>
<evidence type="ECO:0000259" key="13">
    <source>
        <dbReference type="PROSITE" id="PS51098"/>
    </source>
</evidence>
<dbReference type="Pfam" id="PF02378">
    <property type="entry name" value="PTS_EIIC"/>
    <property type="match status" value="1"/>
</dbReference>
<dbReference type="GO" id="GO:0090563">
    <property type="term" value="F:protein-phosphocysteine-sugar phosphotransferase activity"/>
    <property type="evidence" value="ECO:0007669"/>
    <property type="project" value="TreeGrafter"/>
</dbReference>
<dbReference type="Gene3D" id="3.30.1360.60">
    <property type="entry name" value="Glucose permease domain IIB"/>
    <property type="match status" value="1"/>
</dbReference>
<dbReference type="RefSeq" id="WP_117559952.1">
    <property type="nucleotide sequence ID" value="NZ_BAABZL010000001.1"/>
</dbReference>
<feature type="domain" description="PTS EIIC type-1" evidence="14">
    <location>
        <begin position="3"/>
        <end position="422"/>
    </location>
</feature>
<evidence type="ECO:0000256" key="2">
    <source>
        <dbReference type="ARBA" id="ARBA00022448"/>
    </source>
</evidence>
<evidence type="ECO:0000256" key="3">
    <source>
        <dbReference type="ARBA" id="ARBA00022475"/>
    </source>
</evidence>
<feature type="active site" description="Phosphocysteine intermediate; for EIIB activity" evidence="11">
    <location>
        <position position="479"/>
    </location>
</feature>
<dbReference type="GO" id="GO:0005886">
    <property type="term" value="C:plasma membrane"/>
    <property type="evidence" value="ECO:0007669"/>
    <property type="project" value="UniProtKB-SubCell"/>
</dbReference>
<reference evidence="15" key="3">
    <citation type="submission" date="2022-01" db="EMBL/GenBank/DDBJ databases">
        <title>Collection of gut derived symbiotic bacterial strains cultured from healthy donors.</title>
        <authorList>
            <person name="Lin H."/>
            <person name="Kohout C."/>
            <person name="Waligurski E."/>
            <person name="Pamer E.G."/>
        </authorList>
    </citation>
    <scope>NUCLEOTIDE SEQUENCE</scope>
    <source>
        <strain evidence="15">DFI.6.55</strain>
    </source>
</reference>
<dbReference type="GO" id="GO:0016301">
    <property type="term" value="F:kinase activity"/>
    <property type="evidence" value="ECO:0007669"/>
    <property type="project" value="UniProtKB-KW"/>
</dbReference>
<dbReference type="PANTHER" id="PTHR30009">
    <property type="entry name" value="CYTOCHROME C-TYPE SYNTHESIS PROTEIN AND PTS TRANSMEMBRANE COMPONENT"/>
    <property type="match status" value="1"/>
</dbReference>
<feature type="transmembrane region" description="Helical" evidence="12">
    <location>
        <begin position="354"/>
        <end position="376"/>
    </location>
</feature>
<evidence type="ECO:0000256" key="5">
    <source>
        <dbReference type="ARBA" id="ARBA00022679"/>
    </source>
</evidence>
<dbReference type="Proteomes" id="UP001299608">
    <property type="component" value="Unassembled WGS sequence"/>
</dbReference>
<evidence type="ECO:0000256" key="12">
    <source>
        <dbReference type="SAM" id="Phobius"/>
    </source>
</evidence>
<feature type="transmembrane region" description="Helical" evidence="12">
    <location>
        <begin position="90"/>
        <end position="113"/>
    </location>
</feature>
<dbReference type="PROSITE" id="PS51098">
    <property type="entry name" value="PTS_EIIB_TYPE_1"/>
    <property type="match status" value="1"/>
</dbReference>
<dbReference type="InterPro" id="IPR001996">
    <property type="entry name" value="PTS_IIB_1"/>
</dbReference>
<sequence length="536" mass="57809">MSNGMKAFFQKLARAFLIPVSLIGVASLIMAIGCIFTDAAIIKIVPFFASTPIQYLGNWMVTTGVQVLHNLALVYAMALAFGLAAEKKEYAALGAFIGYFALLKSMNLLITTFPNVRAMFPETGITTVLGVETVNVGIMGGILVGVIVANLHNKFKDIKLPMAFSFYQGTRFVPIISLIVLSIVGQILPFLWVYVQRAIDAFAKVLGSLGIFGPFVYALGERALIPTGLHQIWNTIVRNTSVSGVYTFASGAVAEGTVAGYAQYLVEGLPTNASLAQLVSYYFGPQIPMMLGGLPAIALAIYKCADADKRESIKPLVLAGALTAIFAAISEPIEFIFLFAAPLLYVVYSFYTGLSWLLCFILGSGVGGSNSSIIGLFTNGFLRPGSNVWVVCVITVLEFVLCYVTFRWWIIHFDVKTPGRGGDYDDSLAFAAEIANIDMSAAKPEASAGLDTKNPEMLKAQLIVRGLGGKDNITETEACMSRLRVVVKDYSLIDESILKRTGCNGIVKVSSNEIQIVYGTTVTLIKKTVDKVIENS</sequence>
<dbReference type="GO" id="GO:0008982">
    <property type="term" value="F:protein-N(PI)-phosphohistidine-sugar phosphotransferase activity"/>
    <property type="evidence" value="ECO:0007669"/>
    <property type="project" value="InterPro"/>
</dbReference>
<dbReference type="Proteomes" id="UP000669239">
    <property type="component" value="Unassembled WGS sequence"/>
</dbReference>
<feature type="transmembrane region" description="Helical" evidence="12">
    <location>
        <begin position="172"/>
        <end position="195"/>
    </location>
</feature>
<keyword evidence="2" id="KW-0813">Transport</keyword>
<dbReference type="EMBL" id="JAAITT010000016">
    <property type="protein sequence ID" value="NSJ49497.1"/>
    <property type="molecule type" value="Genomic_DNA"/>
</dbReference>
<evidence type="ECO:0000256" key="9">
    <source>
        <dbReference type="ARBA" id="ARBA00022989"/>
    </source>
</evidence>
<feature type="transmembrane region" description="Helical" evidence="12">
    <location>
        <begin position="241"/>
        <end position="262"/>
    </location>
</feature>
<keyword evidence="6" id="KW-0598">Phosphotransferase system</keyword>
<evidence type="ECO:0000313" key="16">
    <source>
        <dbReference type="EMBL" id="NSJ49497.1"/>
    </source>
</evidence>
<keyword evidence="9 12" id="KW-1133">Transmembrane helix</keyword>